<evidence type="ECO:0000313" key="3">
    <source>
        <dbReference type="EMBL" id="QBI21510.1"/>
    </source>
</evidence>
<dbReference type="InterPro" id="IPR012902">
    <property type="entry name" value="N_methyl_site"/>
</dbReference>
<organism evidence="3 4">
    <name type="scientific">Egibacter rhizosphaerae</name>
    <dbReference type="NCBI Taxonomy" id="1670831"/>
    <lineage>
        <taxon>Bacteria</taxon>
        <taxon>Bacillati</taxon>
        <taxon>Actinomycetota</taxon>
        <taxon>Nitriliruptoria</taxon>
        <taxon>Egibacterales</taxon>
        <taxon>Egibacteraceae</taxon>
        <taxon>Egibacter</taxon>
    </lineage>
</organism>
<dbReference type="KEGG" id="erz:ER308_19335"/>
<sequence>MPARGRCGTRHARARGGDRNHRPVRHGRGGPRREPRPGRGRGRGGGPHAHRAGRAPRRLGLRRGLPRGRRAGAGRERARRPAVRPLDVLDRPERPHRRDHGARSGTGRARGGRARAPGRRELAMRRLHREEGVTLVELLVTIVVTGVVLASLTGAVLTVTRSTASTDQREEDRGVAMIAIGQATQALRTAHEPAGVEGPFLHADAERVTFYGNIGGDVGDPPARVTIESVETDEGHALEMTTVPGDPSGGSLAFDEDDASTRRLVGRLTNPDDLFVLHPDATSDAPFTPAPDDPNSLRAIRAISVEVAVGGAEHLDVAPTRVTNRVRLPNLEG</sequence>
<feature type="compositionally biased region" description="Basic residues" evidence="1">
    <location>
        <begin position="38"/>
        <end position="82"/>
    </location>
</feature>
<keyword evidence="2" id="KW-0472">Membrane</keyword>
<proteinExistence type="predicted"/>
<evidence type="ECO:0000313" key="4">
    <source>
        <dbReference type="Proteomes" id="UP000291469"/>
    </source>
</evidence>
<name>A0A411YK05_9ACTN</name>
<keyword evidence="2" id="KW-0812">Transmembrane</keyword>
<feature type="transmembrane region" description="Helical" evidence="2">
    <location>
        <begin position="135"/>
        <end position="159"/>
    </location>
</feature>
<dbReference type="AlphaFoldDB" id="A0A411YK05"/>
<reference evidence="3 4" key="1">
    <citation type="submission" date="2019-01" db="EMBL/GenBank/DDBJ databases">
        <title>Egibacter rhizosphaerae EGI 80759T.</title>
        <authorList>
            <person name="Chen D.-D."/>
            <person name="Tian Y."/>
            <person name="Jiao J.-Y."/>
            <person name="Zhang X.-T."/>
            <person name="Zhang Y.-G."/>
            <person name="Zhang Y."/>
            <person name="Xiao M."/>
            <person name="Shu W.-S."/>
            <person name="Li W.-J."/>
        </authorList>
    </citation>
    <scope>NUCLEOTIDE SEQUENCE [LARGE SCALE GENOMIC DNA]</scope>
    <source>
        <strain evidence="3 4">EGI 80759</strain>
    </source>
</reference>
<evidence type="ECO:0000256" key="2">
    <source>
        <dbReference type="SAM" id="Phobius"/>
    </source>
</evidence>
<protein>
    <submittedName>
        <fullName evidence="3">Type II secretion system protein</fullName>
    </submittedName>
</protein>
<keyword evidence="2" id="KW-1133">Transmembrane helix</keyword>
<dbReference type="Pfam" id="PF07963">
    <property type="entry name" value="N_methyl"/>
    <property type="match status" value="1"/>
</dbReference>
<keyword evidence="4" id="KW-1185">Reference proteome</keyword>
<accession>A0A411YK05</accession>
<feature type="region of interest" description="Disordered" evidence="1">
    <location>
        <begin position="1"/>
        <end position="120"/>
    </location>
</feature>
<evidence type="ECO:0000256" key="1">
    <source>
        <dbReference type="SAM" id="MobiDB-lite"/>
    </source>
</evidence>
<gene>
    <name evidence="3" type="ORF">ER308_19335</name>
</gene>
<dbReference type="Proteomes" id="UP000291469">
    <property type="component" value="Chromosome"/>
</dbReference>
<dbReference type="EMBL" id="CP036402">
    <property type="protein sequence ID" value="QBI21510.1"/>
    <property type="molecule type" value="Genomic_DNA"/>
</dbReference>